<keyword evidence="2" id="KW-1003">Cell membrane</keyword>
<evidence type="ECO:0000256" key="3">
    <source>
        <dbReference type="ARBA" id="ARBA00022692"/>
    </source>
</evidence>
<keyword evidence="3 6" id="KW-0812">Transmembrane</keyword>
<feature type="transmembrane region" description="Helical" evidence="6">
    <location>
        <begin position="63"/>
        <end position="85"/>
    </location>
</feature>
<keyword evidence="8" id="KW-1185">Reference proteome</keyword>
<evidence type="ECO:0000256" key="6">
    <source>
        <dbReference type="SAM" id="Phobius"/>
    </source>
</evidence>
<evidence type="ECO:0000313" key="8">
    <source>
        <dbReference type="Proteomes" id="UP000190423"/>
    </source>
</evidence>
<evidence type="ECO:0000313" key="7">
    <source>
        <dbReference type="EMBL" id="SJZ29519.1"/>
    </source>
</evidence>
<evidence type="ECO:0000256" key="4">
    <source>
        <dbReference type="ARBA" id="ARBA00022989"/>
    </source>
</evidence>
<dbReference type="OrthoDB" id="9792579at2"/>
<dbReference type="Proteomes" id="UP000190423">
    <property type="component" value="Unassembled WGS sequence"/>
</dbReference>
<dbReference type="PANTHER" id="PTHR43370:SF2">
    <property type="entry name" value="ABC TRANSPORTER PERMEASE PROTEIN"/>
    <property type="match status" value="1"/>
</dbReference>
<dbReference type="AlphaFoldDB" id="A0A1T4JH99"/>
<keyword evidence="4 6" id="KW-1133">Transmembrane helix</keyword>
<evidence type="ECO:0000256" key="2">
    <source>
        <dbReference type="ARBA" id="ARBA00022475"/>
    </source>
</evidence>
<feature type="transmembrane region" description="Helical" evidence="6">
    <location>
        <begin position="283"/>
        <end position="300"/>
    </location>
</feature>
<protein>
    <submittedName>
        <fullName evidence="7">Nucleoside ABC transporter membrane protein</fullName>
    </submittedName>
</protein>
<name>A0A1T4JH99_TREPO</name>
<dbReference type="EMBL" id="FUWG01000002">
    <property type="protein sequence ID" value="SJZ29519.1"/>
    <property type="molecule type" value="Genomic_DNA"/>
</dbReference>
<dbReference type="RefSeq" id="WP_078931950.1">
    <property type="nucleotide sequence ID" value="NZ_FUWG01000002.1"/>
</dbReference>
<dbReference type="InterPro" id="IPR001851">
    <property type="entry name" value="ABC_transp_permease"/>
</dbReference>
<sequence>MTFCIAAGLFLQVAVQTGTHILFGILGGILFEKAGNTNLGTEGMMLMGASIGYFTGITTGNPAAAVIAAGLAGAAGAFIYAFITVTLRGNQVVTGLVLTTFGTGISSYLGKTLTATPLPQAVTQPFTHCAVPLLSKIPVLGPMLFDQSPYIYFSVLLAVLLFCYYRFTRLGLNVRAIGENPAAADASGINVSLYKYVHVLGGGFVCGLGGAYLSLVFVPRWQENITAGAGWISVALVIFCTWNPLKAILAAWAFGALKGLMFKCQNLFIGAHAIALPPQLLDMIPYLATIIVLVVMGLRFKKENQGPAALGKSYFREER</sequence>
<gene>
    <name evidence="7" type="ORF">SAMN02745149_00020</name>
</gene>
<accession>A0A1T4JH99</accession>
<evidence type="ECO:0000256" key="1">
    <source>
        <dbReference type="ARBA" id="ARBA00004651"/>
    </source>
</evidence>
<feature type="transmembrane region" description="Helical" evidence="6">
    <location>
        <begin position="150"/>
        <end position="167"/>
    </location>
</feature>
<feature type="transmembrane region" description="Helical" evidence="6">
    <location>
        <begin position="196"/>
        <end position="218"/>
    </location>
</feature>
<dbReference type="GO" id="GO:0005886">
    <property type="term" value="C:plasma membrane"/>
    <property type="evidence" value="ECO:0007669"/>
    <property type="project" value="UniProtKB-SubCell"/>
</dbReference>
<dbReference type="STRING" id="261392.SAMN02745149_00020"/>
<organism evidence="7 8">
    <name type="scientific">Treponema porcinum</name>
    <dbReference type="NCBI Taxonomy" id="261392"/>
    <lineage>
        <taxon>Bacteria</taxon>
        <taxon>Pseudomonadati</taxon>
        <taxon>Spirochaetota</taxon>
        <taxon>Spirochaetia</taxon>
        <taxon>Spirochaetales</taxon>
        <taxon>Treponemataceae</taxon>
        <taxon>Treponema</taxon>
    </lineage>
</organism>
<dbReference type="GO" id="GO:0022857">
    <property type="term" value="F:transmembrane transporter activity"/>
    <property type="evidence" value="ECO:0007669"/>
    <property type="project" value="InterPro"/>
</dbReference>
<comment type="subcellular location">
    <subcellularLocation>
        <location evidence="1">Cell membrane</location>
        <topology evidence="1">Multi-pass membrane protein</topology>
    </subcellularLocation>
</comment>
<reference evidence="7 8" key="1">
    <citation type="submission" date="2017-02" db="EMBL/GenBank/DDBJ databases">
        <authorList>
            <person name="Peterson S.W."/>
        </authorList>
    </citation>
    <scope>NUCLEOTIDE SEQUENCE [LARGE SCALE GENOMIC DNA]</scope>
    <source>
        <strain evidence="7 8">ATCC BAA-908</strain>
    </source>
</reference>
<proteinExistence type="predicted"/>
<feature type="transmembrane region" description="Helical" evidence="6">
    <location>
        <begin position="224"/>
        <end position="242"/>
    </location>
</feature>
<evidence type="ECO:0000256" key="5">
    <source>
        <dbReference type="ARBA" id="ARBA00023136"/>
    </source>
</evidence>
<dbReference type="PANTHER" id="PTHR43370">
    <property type="entry name" value="SUGAR ABC TRANSPORTER INTEGRAL MEMBRANE PROTEIN-RELATED"/>
    <property type="match status" value="1"/>
</dbReference>
<dbReference type="GeneID" id="78315344"/>
<keyword evidence="5 6" id="KW-0472">Membrane</keyword>
<dbReference type="Pfam" id="PF02653">
    <property type="entry name" value="BPD_transp_2"/>
    <property type="match status" value="1"/>
</dbReference>
<dbReference type="CDD" id="cd06580">
    <property type="entry name" value="TM_PBP1_transp_TpRbsC_like"/>
    <property type="match status" value="1"/>
</dbReference>